<evidence type="ECO:0000256" key="8">
    <source>
        <dbReference type="ARBA" id="ARBA00026144"/>
    </source>
</evidence>
<evidence type="ECO:0000313" key="12">
    <source>
        <dbReference type="EMBL" id="KAF0290428.1"/>
    </source>
</evidence>
<dbReference type="Gene3D" id="3.40.630.30">
    <property type="match status" value="1"/>
</dbReference>
<organism evidence="12 13">
    <name type="scientific">Amphibalanus amphitrite</name>
    <name type="common">Striped barnacle</name>
    <name type="synonym">Balanus amphitrite</name>
    <dbReference type="NCBI Taxonomy" id="1232801"/>
    <lineage>
        <taxon>Eukaryota</taxon>
        <taxon>Metazoa</taxon>
        <taxon>Ecdysozoa</taxon>
        <taxon>Arthropoda</taxon>
        <taxon>Crustacea</taxon>
        <taxon>Multicrustacea</taxon>
        <taxon>Cirripedia</taxon>
        <taxon>Thoracica</taxon>
        <taxon>Thoracicalcarea</taxon>
        <taxon>Balanomorpha</taxon>
        <taxon>Balanoidea</taxon>
        <taxon>Balanidae</taxon>
        <taxon>Amphibalaninae</taxon>
        <taxon>Amphibalanus</taxon>
    </lineage>
</organism>
<comment type="catalytic activity">
    <reaction evidence="10">
        <text>N-terminal L-methionyl-[transmembrane protein] + acetyl-CoA = N-terminal N(alpha)-acetyl-L-methionyl-[transmembrane protein] + CoA + H(+)</text>
        <dbReference type="Rhea" id="RHEA:50604"/>
        <dbReference type="Rhea" id="RHEA-COMP:12745"/>
        <dbReference type="Rhea" id="RHEA-COMP:12746"/>
        <dbReference type="ChEBI" id="CHEBI:15378"/>
        <dbReference type="ChEBI" id="CHEBI:57287"/>
        <dbReference type="ChEBI" id="CHEBI:57288"/>
        <dbReference type="ChEBI" id="CHEBI:64731"/>
        <dbReference type="ChEBI" id="CHEBI:133414"/>
        <dbReference type="EC" id="2.3.1.259"/>
    </reaction>
</comment>
<evidence type="ECO:0000256" key="9">
    <source>
        <dbReference type="ARBA" id="ARBA00048017"/>
    </source>
</evidence>
<dbReference type="PANTHER" id="PTHR14744">
    <property type="entry name" value="N-ALPHA-ACETYLTRANSFERASE 60"/>
    <property type="match status" value="1"/>
</dbReference>
<dbReference type="OrthoDB" id="47017at2759"/>
<comment type="caution">
    <text evidence="12">The sequence shown here is derived from an EMBL/GenBank/DDBJ whole genome shotgun (WGS) entry which is preliminary data.</text>
</comment>
<dbReference type="PANTHER" id="PTHR14744:SF15">
    <property type="entry name" value="N-ALPHA-ACETYLTRANSFERASE 60"/>
    <property type="match status" value="1"/>
</dbReference>
<sequence>MNQHMWYPCDDNRDEVRVAMPISTEHRGEFEFRSLTPGDIDTVRRLCKEWFPVEYPDSWFRDICTNSRFFTRVACYQATIIAFIVAEVKIYALLTKEERSMLAASFPRRTQMAYILSLGVSAEYRRRGLASQLLGLLLSELRTAEHADCRAVYLHVLTSNSPALRFYERHKFRLHTFLPYFYKIDGKYRDGFLYVYYINGGHPSYGALDYVVYAFSLLYEFSPCAVARAAVRLLRRAVKFVLPQGRRTTETIACLS</sequence>
<dbReference type="AlphaFoldDB" id="A0A6A4VJB1"/>
<dbReference type="InterPro" id="IPR016181">
    <property type="entry name" value="Acyl_CoA_acyltransferase"/>
</dbReference>
<evidence type="ECO:0000256" key="5">
    <source>
        <dbReference type="ARBA" id="ARBA00023315"/>
    </source>
</evidence>
<dbReference type="GO" id="GO:0004402">
    <property type="term" value="F:histone acetyltransferase activity"/>
    <property type="evidence" value="ECO:0007669"/>
    <property type="project" value="TreeGrafter"/>
</dbReference>
<keyword evidence="13" id="KW-1185">Reference proteome</keyword>
<protein>
    <recommendedName>
        <fullName evidence="8">N-alpha-acetyltransferase 60</fullName>
        <ecNumber evidence="7">2.3.1.259</ecNumber>
        <ecNumber evidence="1">2.3.1.48</ecNumber>
    </recommendedName>
</protein>
<dbReference type="GO" id="GO:0000139">
    <property type="term" value="C:Golgi membrane"/>
    <property type="evidence" value="ECO:0007669"/>
    <property type="project" value="TreeGrafter"/>
</dbReference>
<dbReference type="GO" id="GO:0120518">
    <property type="term" value="F:protein N-terminal-methionine acetyltransferase activity"/>
    <property type="evidence" value="ECO:0007669"/>
    <property type="project" value="UniProtKB-EC"/>
</dbReference>
<keyword evidence="4" id="KW-0156">Chromatin regulator</keyword>
<evidence type="ECO:0000256" key="4">
    <source>
        <dbReference type="ARBA" id="ARBA00022853"/>
    </source>
</evidence>
<keyword evidence="5" id="KW-0012">Acyltransferase</keyword>
<proteinExistence type="inferred from homology"/>
<dbReference type="PROSITE" id="PS51186">
    <property type="entry name" value="GNAT"/>
    <property type="match status" value="1"/>
</dbReference>
<evidence type="ECO:0000256" key="1">
    <source>
        <dbReference type="ARBA" id="ARBA00013184"/>
    </source>
</evidence>
<dbReference type="SUPFAM" id="SSF55729">
    <property type="entry name" value="Acyl-CoA N-acyltransferases (Nat)"/>
    <property type="match status" value="1"/>
</dbReference>
<dbReference type="EMBL" id="VIIS01001956">
    <property type="protein sequence ID" value="KAF0290428.1"/>
    <property type="molecule type" value="Genomic_DNA"/>
</dbReference>
<dbReference type="Proteomes" id="UP000440578">
    <property type="component" value="Unassembled WGS sequence"/>
</dbReference>
<dbReference type="Pfam" id="PF00583">
    <property type="entry name" value="Acetyltransf_1"/>
    <property type="match status" value="1"/>
</dbReference>
<comment type="similarity">
    <text evidence="6">Belongs to the acetyltransferase family. NAA60 subfamily.</text>
</comment>
<evidence type="ECO:0000256" key="6">
    <source>
        <dbReference type="ARBA" id="ARBA00025774"/>
    </source>
</evidence>
<dbReference type="GO" id="GO:0007059">
    <property type="term" value="P:chromosome segregation"/>
    <property type="evidence" value="ECO:0007669"/>
    <property type="project" value="UniProtKB-KW"/>
</dbReference>
<gene>
    <name evidence="12" type="primary">Naa60_1</name>
    <name evidence="12" type="ORF">FJT64_011353</name>
</gene>
<dbReference type="EC" id="2.3.1.48" evidence="1"/>
<evidence type="ECO:0000256" key="10">
    <source>
        <dbReference type="ARBA" id="ARBA00048848"/>
    </source>
</evidence>
<evidence type="ECO:0000256" key="3">
    <source>
        <dbReference type="ARBA" id="ARBA00022829"/>
    </source>
</evidence>
<accession>A0A6A4VJB1</accession>
<reference evidence="12 13" key="1">
    <citation type="submission" date="2019-07" db="EMBL/GenBank/DDBJ databases">
        <title>Draft genome assembly of a fouling barnacle, Amphibalanus amphitrite (Darwin, 1854): The first reference genome for Thecostraca.</title>
        <authorList>
            <person name="Kim W."/>
        </authorList>
    </citation>
    <scope>NUCLEOTIDE SEQUENCE [LARGE SCALE GENOMIC DNA]</scope>
    <source>
        <strain evidence="12">SNU_AA5</strain>
        <tissue evidence="12">Soma without cirri and trophi</tissue>
    </source>
</reference>
<dbReference type="InterPro" id="IPR045141">
    <property type="entry name" value="NAA60-like"/>
</dbReference>
<dbReference type="EMBL" id="VIIS01001956">
    <property type="protein sequence ID" value="KAF0290427.1"/>
    <property type="molecule type" value="Genomic_DNA"/>
</dbReference>
<feature type="domain" description="N-acetyltransferase" evidence="11">
    <location>
        <begin position="30"/>
        <end position="199"/>
    </location>
</feature>
<evidence type="ECO:0000256" key="2">
    <source>
        <dbReference type="ARBA" id="ARBA00022679"/>
    </source>
</evidence>
<keyword evidence="2 12" id="KW-0808">Transferase</keyword>
<evidence type="ECO:0000259" key="11">
    <source>
        <dbReference type="PROSITE" id="PS51186"/>
    </source>
</evidence>
<dbReference type="InterPro" id="IPR000182">
    <property type="entry name" value="GNAT_dom"/>
</dbReference>
<evidence type="ECO:0000313" key="13">
    <source>
        <dbReference type="Proteomes" id="UP000440578"/>
    </source>
</evidence>
<comment type="catalytic activity">
    <reaction evidence="9">
        <text>L-lysyl-[protein] + acetyl-CoA = N(6)-acetyl-L-lysyl-[protein] + CoA + H(+)</text>
        <dbReference type="Rhea" id="RHEA:45948"/>
        <dbReference type="Rhea" id="RHEA-COMP:9752"/>
        <dbReference type="Rhea" id="RHEA-COMP:10731"/>
        <dbReference type="ChEBI" id="CHEBI:15378"/>
        <dbReference type="ChEBI" id="CHEBI:29969"/>
        <dbReference type="ChEBI" id="CHEBI:57287"/>
        <dbReference type="ChEBI" id="CHEBI:57288"/>
        <dbReference type="ChEBI" id="CHEBI:61930"/>
        <dbReference type="EC" id="2.3.1.48"/>
    </reaction>
</comment>
<keyword evidence="3" id="KW-0159">Chromosome partition</keyword>
<evidence type="ECO:0000256" key="7">
    <source>
        <dbReference type="ARBA" id="ARBA00026111"/>
    </source>
</evidence>
<name>A0A6A4VJB1_AMPAM</name>
<dbReference type="EC" id="2.3.1.259" evidence="7"/>